<comment type="similarity">
    <text evidence="1 6">Belongs to the sigma-70 factor family. ECF subfamily.</text>
</comment>
<dbReference type="PROSITE" id="PS01063">
    <property type="entry name" value="SIGMA70_ECF"/>
    <property type="match status" value="1"/>
</dbReference>
<name>A0A0K1E635_CHOCO</name>
<proteinExistence type="inferred from homology"/>
<dbReference type="Proteomes" id="UP000067626">
    <property type="component" value="Chromosome"/>
</dbReference>
<keyword evidence="2 6" id="KW-0805">Transcription regulation</keyword>
<dbReference type="Gene3D" id="1.10.10.10">
    <property type="entry name" value="Winged helix-like DNA-binding domain superfamily/Winged helix DNA-binding domain"/>
    <property type="match status" value="1"/>
</dbReference>
<dbReference type="InterPro" id="IPR007627">
    <property type="entry name" value="RNA_pol_sigma70_r2"/>
</dbReference>
<dbReference type="CDD" id="cd06171">
    <property type="entry name" value="Sigma70_r4"/>
    <property type="match status" value="1"/>
</dbReference>
<evidence type="ECO:0000256" key="2">
    <source>
        <dbReference type="ARBA" id="ARBA00023015"/>
    </source>
</evidence>
<dbReference type="InterPro" id="IPR000838">
    <property type="entry name" value="RNA_pol_sigma70_ECF_CS"/>
</dbReference>
<evidence type="ECO:0000256" key="4">
    <source>
        <dbReference type="ARBA" id="ARBA00023125"/>
    </source>
</evidence>
<dbReference type="PANTHER" id="PTHR43133">
    <property type="entry name" value="RNA POLYMERASE ECF-TYPE SIGMA FACTO"/>
    <property type="match status" value="1"/>
</dbReference>
<dbReference type="Pfam" id="PF04542">
    <property type="entry name" value="Sigma70_r2"/>
    <property type="match status" value="1"/>
</dbReference>
<dbReference type="InterPro" id="IPR014284">
    <property type="entry name" value="RNA_pol_sigma-70_dom"/>
</dbReference>
<sequence>MASDEAGMAAGLALVGSQEDVGGRSIETLIGEGNYRQALTRCAQTYALALGKLCMAFTGSQAEAEELVQETLLAAYDAFPQYRAEGSVRAWLFGIARRLCGRHAETKARRESRLRLVHDTRPRPDTGELALEKERAERARAALAKLKPSEREAVVLRFEAGLSFKELSLACGVDEAAARKRVSRALAKLRAELGEE</sequence>
<dbReference type="InterPro" id="IPR013325">
    <property type="entry name" value="RNA_pol_sigma_r2"/>
</dbReference>
<organism evidence="9 10">
    <name type="scientific">Chondromyces crocatus</name>
    <dbReference type="NCBI Taxonomy" id="52"/>
    <lineage>
        <taxon>Bacteria</taxon>
        <taxon>Pseudomonadati</taxon>
        <taxon>Myxococcota</taxon>
        <taxon>Polyangia</taxon>
        <taxon>Polyangiales</taxon>
        <taxon>Polyangiaceae</taxon>
        <taxon>Chondromyces</taxon>
    </lineage>
</organism>
<evidence type="ECO:0000259" key="7">
    <source>
        <dbReference type="Pfam" id="PF04542"/>
    </source>
</evidence>
<dbReference type="GO" id="GO:0003677">
    <property type="term" value="F:DNA binding"/>
    <property type="evidence" value="ECO:0007669"/>
    <property type="project" value="UniProtKB-KW"/>
</dbReference>
<dbReference type="InterPro" id="IPR039425">
    <property type="entry name" value="RNA_pol_sigma-70-like"/>
</dbReference>
<keyword evidence="4 6" id="KW-0238">DNA-binding</keyword>
<gene>
    <name evidence="9" type="ORF">CMC5_002500</name>
</gene>
<keyword evidence="10" id="KW-1185">Reference proteome</keyword>
<feature type="domain" description="RNA polymerase sigma-70 region 2" evidence="7">
    <location>
        <begin position="46"/>
        <end position="109"/>
    </location>
</feature>
<dbReference type="KEGG" id="ccro:CMC5_002500"/>
<dbReference type="InterPro" id="IPR036388">
    <property type="entry name" value="WH-like_DNA-bd_sf"/>
</dbReference>
<dbReference type="AlphaFoldDB" id="A0A0K1E635"/>
<evidence type="ECO:0000256" key="6">
    <source>
        <dbReference type="RuleBase" id="RU000716"/>
    </source>
</evidence>
<dbReference type="STRING" id="52.CMC5_002500"/>
<dbReference type="SUPFAM" id="SSF88659">
    <property type="entry name" value="Sigma3 and sigma4 domains of RNA polymerase sigma factors"/>
    <property type="match status" value="1"/>
</dbReference>
<dbReference type="InterPro" id="IPR013324">
    <property type="entry name" value="RNA_pol_sigma_r3/r4-like"/>
</dbReference>
<keyword evidence="5 6" id="KW-0804">Transcription</keyword>
<dbReference type="SUPFAM" id="SSF88946">
    <property type="entry name" value="Sigma2 domain of RNA polymerase sigma factors"/>
    <property type="match status" value="1"/>
</dbReference>
<keyword evidence="3 6" id="KW-0731">Sigma factor</keyword>
<dbReference type="InterPro" id="IPR013249">
    <property type="entry name" value="RNA_pol_sigma70_r4_t2"/>
</dbReference>
<dbReference type="Gene3D" id="1.10.1740.10">
    <property type="match status" value="1"/>
</dbReference>
<protein>
    <recommendedName>
        <fullName evidence="6">RNA polymerase sigma factor</fullName>
    </recommendedName>
</protein>
<evidence type="ECO:0000313" key="9">
    <source>
        <dbReference type="EMBL" id="AKT36137.1"/>
    </source>
</evidence>
<feature type="domain" description="RNA polymerase sigma factor 70 region 4 type 2" evidence="8">
    <location>
        <begin position="138"/>
        <end position="189"/>
    </location>
</feature>
<dbReference type="PANTHER" id="PTHR43133:SF8">
    <property type="entry name" value="RNA POLYMERASE SIGMA FACTOR HI_1459-RELATED"/>
    <property type="match status" value="1"/>
</dbReference>
<dbReference type="NCBIfam" id="TIGR02937">
    <property type="entry name" value="sigma70-ECF"/>
    <property type="match status" value="1"/>
</dbReference>
<dbReference type="Pfam" id="PF08281">
    <property type="entry name" value="Sigma70_r4_2"/>
    <property type="match status" value="1"/>
</dbReference>
<dbReference type="EMBL" id="CP012159">
    <property type="protein sequence ID" value="AKT36137.1"/>
    <property type="molecule type" value="Genomic_DNA"/>
</dbReference>
<reference evidence="9 10" key="1">
    <citation type="submission" date="2015-07" db="EMBL/GenBank/DDBJ databases">
        <title>Genome analysis of myxobacterium Chondromyces crocatus Cm c5 reveals a high potential for natural compound synthesis and the genetic basis for the loss of fruiting body formation.</title>
        <authorList>
            <person name="Zaburannyi N."/>
            <person name="Bunk B."/>
            <person name="Maier J."/>
            <person name="Overmann J."/>
            <person name="Mueller R."/>
        </authorList>
    </citation>
    <scope>NUCLEOTIDE SEQUENCE [LARGE SCALE GENOMIC DNA]</scope>
    <source>
        <strain evidence="9 10">Cm c5</strain>
    </source>
</reference>
<evidence type="ECO:0000256" key="1">
    <source>
        <dbReference type="ARBA" id="ARBA00010641"/>
    </source>
</evidence>
<evidence type="ECO:0000259" key="8">
    <source>
        <dbReference type="Pfam" id="PF08281"/>
    </source>
</evidence>
<evidence type="ECO:0000313" key="10">
    <source>
        <dbReference type="Proteomes" id="UP000067626"/>
    </source>
</evidence>
<dbReference type="RefSeq" id="WP_245678213.1">
    <property type="nucleotide sequence ID" value="NZ_CP012159.1"/>
</dbReference>
<evidence type="ECO:0000256" key="3">
    <source>
        <dbReference type="ARBA" id="ARBA00023082"/>
    </source>
</evidence>
<accession>A0A0K1E635</accession>
<dbReference type="GO" id="GO:0016987">
    <property type="term" value="F:sigma factor activity"/>
    <property type="evidence" value="ECO:0007669"/>
    <property type="project" value="UniProtKB-KW"/>
</dbReference>
<dbReference type="GO" id="GO:0006352">
    <property type="term" value="P:DNA-templated transcription initiation"/>
    <property type="evidence" value="ECO:0007669"/>
    <property type="project" value="InterPro"/>
</dbReference>
<evidence type="ECO:0000256" key="5">
    <source>
        <dbReference type="ARBA" id="ARBA00023163"/>
    </source>
</evidence>